<evidence type="ECO:0000313" key="1">
    <source>
        <dbReference type="EMBL" id="MFC6883476.1"/>
    </source>
</evidence>
<dbReference type="RefSeq" id="WP_378050377.1">
    <property type="nucleotide sequence ID" value="NZ_JBHSXE010000002.1"/>
</dbReference>
<dbReference type="Proteomes" id="UP001596380">
    <property type="component" value="Unassembled WGS sequence"/>
</dbReference>
<protein>
    <recommendedName>
        <fullName evidence="3">Immunity repressor</fullName>
    </recommendedName>
</protein>
<comment type="caution">
    <text evidence="1">The sequence shown here is derived from an EMBL/GenBank/DDBJ whole genome shotgun (WGS) entry which is preliminary data.</text>
</comment>
<gene>
    <name evidence="1" type="ORF">ACFQKB_27210</name>
</gene>
<organism evidence="1 2">
    <name type="scientific">Actinomadura yumaensis</name>
    <dbReference type="NCBI Taxonomy" id="111807"/>
    <lineage>
        <taxon>Bacteria</taxon>
        <taxon>Bacillati</taxon>
        <taxon>Actinomycetota</taxon>
        <taxon>Actinomycetes</taxon>
        <taxon>Streptosporangiales</taxon>
        <taxon>Thermomonosporaceae</taxon>
        <taxon>Actinomadura</taxon>
    </lineage>
</organism>
<evidence type="ECO:0000313" key="2">
    <source>
        <dbReference type="Proteomes" id="UP001596380"/>
    </source>
</evidence>
<proteinExistence type="predicted"/>
<name>A0ABW2CS72_9ACTN</name>
<reference evidence="2" key="1">
    <citation type="journal article" date="2019" name="Int. J. Syst. Evol. Microbiol.">
        <title>The Global Catalogue of Microorganisms (GCM) 10K type strain sequencing project: providing services to taxonomists for standard genome sequencing and annotation.</title>
        <authorList>
            <consortium name="The Broad Institute Genomics Platform"/>
            <consortium name="The Broad Institute Genome Sequencing Center for Infectious Disease"/>
            <person name="Wu L."/>
            <person name="Ma J."/>
        </authorList>
    </citation>
    <scope>NUCLEOTIDE SEQUENCE [LARGE SCALE GENOMIC DNA]</scope>
    <source>
        <strain evidence="2">JCM 3369</strain>
    </source>
</reference>
<evidence type="ECO:0008006" key="3">
    <source>
        <dbReference type="Google" id="ProtNLM"/>
    </source>
</evidence>
<keyword evidence="2" id="KW-1185">Reference proteome</keyword>
<dbReference type="EMBL" id="JBHSXS010000019">
    <property type="protein sequence ID" value="MFC6883476.1"/>
    <property type="molecule type" value="Genomic_DNA"/>
</dbReference>
<accession>A0ABW2CS72</accession>
<sequence length="152" mass="17002">MTTIDTPPVVLPTDLARQLVEAEDGETLGAWTLVTRVHDSDRRWTARWNLIIQGRNGQHHSTPYEVGLTEAQDGTRPFEDDGDTVEFVPVYPTVRRVTDSVRKPVPSPHPGQDALENIESILGTYRRGNVTVDEALYLIRDRLNTDPRGTGS</sequence>